<evidence type="ECO:0008006" key="3">
    <source>
        <dbReference type="Google" id="ProtNLM"/>
    </source>
</evidence>
<keyword evidence="2" id="KW-1185">Reference proteome</keyword>
<evidence type="ECO:0000313" key="2">
    <source>
        <dbReference type="Proteomes" id="UP000751614"/>
    </source>
</evidence>
<dbReference type="EMBL" id="VCNI01000008">
    <property type="protein sequence ID" value="TMU50408.1"/>
    <property type="molecule type" value="Genomic_DNA"/>
</dbReference>
<dbReference type="Gene3D" id="2.120.10.30">
    <property type="entry name" value="TolB, C-terminal domain"/>
    <property type="match status" value="1"/>
</dbReference>
<reference evidence="1 2" key="1">
    <citation type="submission" date="2019-05" db="EMBL/GenBank/DDBJ databases">
        <title>Flagellimonas sp. AsT0115, sp. nov., isolated from a marine red algae, Asparagopsis taxiformis.</title>
        <authorList>
            <person name="Kim J."/>
            <person name="Jeong S.E."/>
            <person name="Jeon C.O."/>
        </authorList>
    </citation>
    <scope>NUCLEOTIDE SEQUENCE [LARGE SCALE GENOMIC DNA]</scope>
    <source>
        <strain evidence="1 2">AsT0115</strain>
    </source>
</reference>
<dbReference type="InterPro" id="IPR011042">
    <property type="entry name" value="6-blade_b-propeller_TolB-like"/>
</dbReference>
<gene>
    <name evidence="1" type="ORF">FGG15_19870</name>
</gene>
<proteinExistence type="predicted"/>
<name>A0ABY2WG88_9FLAO</name>
<dbReference type="RefSeq" id="WP_138839531.1">
    <property type="nucleotide sequence ID" value="NZ_VCNI01000008.1"/>
</dbReference>
<comment type="caution">
    <text evidence="1">The sequence shown here is derived from an EMBL/GenBank/DDBJ whole genome shotgun (WGS) entry which is preliminary data.</text>
</comment>
<organism evidence="1 2">
    <name type="scientific">Flagellimonas algicola</name>
    <dbReference type="NCBI Taxonomy" id="2583815"/>
    <lineage>
        <taxon>Bacteria</taxon>
        <taxon>Pseudomonadati</taxon>
        <taxon>Bacteroidota</taxon>
        <taxon>Flavobacteriia</taxon>
        <taxon>Flavobacteriales</taxon>
        <taxon>Flavobacteriaceae</taxon>
        <taxon>Flagellimonas</taxon>
    </lineage>
</organism>
<evidence type="ECO:0000313" key="1">
    <source>
        <dbReference type="EMBL" id="TMU50408.1"/>
    </source>
</evidence>
<sequence length="82" mass="8559">MAPVTGPKHTGVVFTGETFAGNPDGDLGFLDGKEQLPNSTGPEIRVMDSRGNIYVADRNTHAIPEIAPDGNVTTIAGVPNEI</sequence>
<dbReference type="Proteomes" id="UP000751614">
    <property type="component" value="Unassembled WGS sequence"/>
</dbReference>
<protein>
    <recommendedName>
        <fullName evidence="3">NHL repeat-containing protein</fullName>
    </recommendedName>
</protein>
<accession>A0ABY2WG88</accession>